<evidence type="ECO:0000313" key="2">
    <source>
        <dbReference type="Proteomes" id="UP000030437"/>
    </source>
</evidence>
<dbReference type="EMBL" id="JPVP01000057">
    <property type="protein sequence ID" value="KGR83944.1"/>
    <property type="molecule type" value="Genomic_DNA"/>
</dbReference>
<reference evidence="1 2" key="1">
    <citation type="submission" date="2014-02" db="EMBL/GenBank/DDBJ databases">
        <title>Draft genome sequence of Lysinibacillus odysseyi NBRC 100172.</title>
        <authorList>
            <person name="Zhang F."/>
            <person name="Wang G."/>
            <person name="Zhang L."/>
        </authorList>
    </citation>
    <scope>NUCLEOTIDE SEQUENCE [LARGE SCALE GENOMIC DNA]</scope>
    <source>
        <strain evidence="1 2">NBRC 100172</strain>
    </source>
</reference>
<proteinExistence type="predicted"/>
<dbReference type="RefSeq" id="WP_036155918.1">
    <property type="nucleotide sequence ID" value="NZ_AVCX01000004.1"/>
</dbReference>
<accession>A0A0A3IGU3</accession>
<dbReference type="Proteomes" id="UP000030437">
    <property type="component" value="Unassembled WGS sequence"/>
</dbReference>
<comment type="caution">
    <text evidence="1">The sequence shown here is derived from an EMBL/GenBank/DDBJ whole genome shotgun (WGS) entry which is preliminary data.</text>
</comment>
<sequence length="123" mass="14258">MEDWKYNELLESVNEMYGNLLNEKKGYKYAVARTFYEFETVCNEGGTENLLVHIAMGEIILKHSKVFVGAVDAIKKELGNINIEYLEEELSTEEIKDLLKRINNVSNRINEIVLDYDPSTDNY</sequence>
<organism evidence="1 2">
    <name type="scientific">Lysinibacillus odysseyi 34hs-1 = NBRC 100172</name>
    <dbReference type="NCBI Taxonomy" id="1220589"/>
    <lineage>
        <taxon>Bacteria</taxon>
        <taxon>Bacillati</taxon>
        <taxon>Bacillota</taxon>
        <taxon>Bacilli</taxon>
        <taxon>Bacillales</taxon>
        <taxon>Bacillaceae</taxon>
        <taxon>Lysinibacillus</taxon>
    </lineage>
</organism>
<dbReference type="Pfam" id="PF14425">
    <property type="entry name" value="Imm3"/>
    <property type="match status" value="1"/>
</dbReference>
<keyword evidence="2" id="KW-1185">Reference proteome</keyword>
<dbReference type="AlphaFoldDB" id="A0A0A3IGU3"/>
<dbReference type="InterPro" id="IPR025678">
    <property type="entry name" value="Imm3"/>
</dbReference>
<name>A0A0A3IGU3_9BACI</name>
<evidence type="ECO:0000313" key="1">
    <source>
        <dbReference type="EMBL" id="KGR83944.1"/>
    </source>
</evidence>
<dbReference type="OrthoDB" id="2468458at2"/>
<dbReference type="eggNOG" id="ENOG5034752">
    <property type="taxonomic scope" value="Bacteria"/>
</dbReference>
<gene>
    <name evidence="1" type="ORF">CD32_14740</name>
</gene>
<dbReference type="STRING" id="1220589.CD32_14740"/>
<evidence type="ECO:0008006" key="3">
    <source>
        <dbReference type="Google" id="ProtNLM"/>
    </source>
</evidence>
<protein>
    <recommendedName>
        <fullName evidence="3">Immunity protein Imm3</fullName>
    </recommendedName>
</protein>